<evidence type="ECO:0000313" key="1">
    <source>
        <dbReference type="EMBL" id="GAF83180.1"/>
    </source>
</evidence>
<reference evidence="1" key="1">
    <citation type="journal article" date="2014" name="Front. Microbiol.">
        <title>High frequency of phylogenetically diverse reductive dehalogenase-homologous genes in deep subseafloor sedimentary metagenomes.</title>
        <authorList>
            <person name="Kawai M."/>
            <person name="Futagami T."/>
            <person name="Toyoda A."/>
            <person name="Takaki Y."/>
            <person name="Nishi S."/>
            <person name="Hori S."/>
            <person name="Arai W."/>
            <person name="Tsubouchi T."/>
            <person name="Morono Y."/>
            <person name="Uchiyama I."/>
            <person name="Ito T."/>
            <person name="Fujiyama A."/>
            <person name="Inagaki F."/>
            <person name="Takami H."/>
        </authorList>
    </citation>
    <scope>NUCLEOTIDE SEQUENCE</scope>
    <source>
        <strain evidence="1">Expedition CK06-06</strain>
    </source>
</reference>
<organism evidence="1">
    <name type="scientific">marine sediment metagenome</name>
    <dbReference type="NCBI Taxonomy" id="412755"/>
    <lineage>
        <taxon>unclassified sequences</taxon>
        <taxon>metagenomes</taxon>
        <taxon>ecological metagenomes</taxon>
    </lineage>
</organism>
<comment type="caution">
    <text evidence="1">The sequence shown here is derived from an EMBL/GenBank/DDBJ whole genome shotgun (WGS) entry which is preliminary data.</text>
</comment>
<dbReference type="AlphaFoldDB" id="X0U3W9"/>
<name>X0U3W9_9ZZZZ</name>
<sequence>FLYVPQFCVAEVLNTYARLFFRENKITGALYTQWRNEFTKAIRRRRTIYCYDLHRYHNMNADRIYKKEHVVPYTRNENALSTFDILVIAMGMELKKIHSPNNVSVLTRDGRLRRISNMSKNFAPAIWFE</sequence>
<gene>
    <name evidence="1" type="ORF">S01H1_06717</name>
</gene>
<dbReference type="EMBL" id="BARS01003465">
    <property type="protein sequence ID" value="GAF83180.1"/>
    <property type="molecule type" value="Genomic_DNA"/>
</dbReference>
<protein>
    <submittedName>
        <fullName evidence="1">Uncharacterized protein</fullName>
    </submittedName>
</protein>
<accession>X0U3W9</accession>
<proteinExistence type="predicted"/>
<feature type="non-terminal residue" evidence="1">
    <location>
        <position position="1"/>
    </location>
</feature>